<name>A0A5E4MMS8_9HEMI</name>
<accession>A0A5E4MMS8</accession>
<evidence type="ECO:0000313" key="1">
    <source>
        <dbReference type="EMBL" id="VVC32153.1"/>
    </source>
</evidence>
<gene>
    <name evidence="1" type="ORF">CINCED_3A008140</name>
</gene>
<organism evidence="1 2">
    <name type="scientific">Cinara cedri</name>
    <dbReference type="NCBI Taxonomy" id="506608"/>
    <lineage>
        <taxon>Eukaryota</taxon>
        <taxon>Metazoa</taxon>
        <taxon>Ecdysozoa</taxon>
        <taxon>Arthropoda</taxon>
        <taxon>Hexapoda</taxon>
        <taxon>Insecta</taxon>
        <taxon>Pterygota</taxon>
        <taxon>Neoptera</taxon>
        <taxon>Paraneoptera</taxon>
        <taxon>Hemiptera</taxon>
        <taxon>Sternorrhyncha</taxon>
        <taxon>Aphidomorpha</taxon>
        <taxon>Aphidoidea</taxon>
        <taxon>Aphididae</taxon>
        <taxon>Lachninae</taxon>
        <taxon>Cinara</taxon>
    </lineage>
</organism>
<proteinExistence type="predicted"/>
<dbReference type="EMBL" id="CABPRJ010000953">
    <property type="protein sequence ID" value="VVC32153.1"/>
    <property type="molecule type" value="Genomic_DNA"/>
</dbReference>
<dbReference type="Proteomes" id="UP000325440">
    <property type="component" value="Unassembled WGS sequence"/>
</dbReference>
<dbReference type="OrthoDB" id="6577236at2759"/>
<reference evidence="1 2" key="1">
    <citation type="submission" date="2019-08" db="EMBL/GenBank/DDBJ databases">
        <authorList>
            <person name="Alioto T."/>
            <person name="Alioto T."/>
            <person name="Gomez Garrido J."/>
        </authorList>
    </citation>
    <scope>NUCLEOTIDE SEQUENCE [LARGE SCALE GENOMIC DNA]</scope>
</reference>
<keyword evidence="2" id="KW-1185">Reference proteome</keyword>
<dbReference type="AlphaFoldDB" id="A0A5E4MMS8"/>
<protein>
    <submittedName>
        <fullName evidence="1">Uncharacterized protein</fullName>
    </submittedName>
</protein>
<sequence>MYNFVYNSVQLMIIKYCYRVEFKFSKIYFNLFCYTVTVYVMNQSLQIPESYKQNIAVAIKGMGCDCDTVICTKNKKLMTFFKGCLIKSCNVDIEVEHLEPFVTYEPKFEVYYILHGDNKIVIVKEGTSLEIVKIHPNVYEMIVSDHNNIGIPQLYIRTKNGFECVDILENMKQIDPETNHEFQETTVVYSFCVKKLQKLKILYDDEKNKISQKATYFMNAIMQVSNNDNSDVKASSNIIAKNSWIRLSNENLVYGFTLENTSKLPIQNCNLLLLEDNKQIWSRFRFEFWKTEKNKNAFNFMSGCENNSISNTIGKYYLNLNSESSIIVSSIIENWCLKSLPYFINGIVYINDKNYDRIQYINTDAIMVTSNLFLGKEFEIFVKNSVFIEDLVTLYSTTLQSCYQIKCVLGLKDLKHMIINNFKFVAIQNWLVHSSLLWLRTIICCLDQISPFEFILKVFSNSCVFIKTFINILSTILPEHTCINSFDNKVLTQSNIFPLVFDLKELRKVFKEYLNEQIIIPRDQWNSTRLKLSFT</sequence>
<evidence type="ECO:0000313" key="2">
    <source>
        <dbReference type="Proteomes" id="UP000325440"/>
    </source>
</evidence>